<evidence type="ECO:0000256" key="6">
    <source>
        <dbReference type="SAM" id="Phobius"/>
    </source>
</evidence>
<accession>A0A1Q9JEY4</accession>
<evidence type="ECO:0000259" key="7">
    <source>
        <dbReference type="Pfam" id="PF00482"/>
    </source>
</evidence>
<comment type="caution">
    <text evidence="8">The sequence shown here is derived from an EMBL/GenBank/DDBJ whole genome shotgun (WGS) entry which is preliminary data.</text>
</comment>
<dbReference type="STRING" id="1261640.BHK98_01105"/>
<evidence type="ECO:0000313" key="8">
    <source>
        <dbReference type="EMBL" id="OLR54802.1"/>
    </source>
</evidence>
<dbReference type="Pfam" id="PF00482">
    <property type="entry name" value="T2SSF"/>
    <property type="match status" value="1"/>
</dbReference>
<sequence>MKYKGWEAPLRELQELVRTPENRRKLALIFLVSAAVAGFLWIRGTGGENRFIVNGQGRLVGILREDDGRESTFPLTVEIRSGKASLRKELLITLQGEKTERTPGGSKAEKDPAAELERSVSEIQAKLRESRGREIMLPTKTEEGAVLRWERVPNRSPLKVMVLPLFYLLFLYAERNEKERKAAENRRSSILRSLPSFCDQLLLMMNCGLIFRDAFARIAEGYQKHGAKDDYFRGMIVELEYSSRRGNRNLVPLLEERAEALGNRSFSRLVNLISDNQRKGTDMTGKLREDAAALWEERKQAAEERGKLAETKLSLPLAMLLMVLIVITAAPAMLQVKGV</sequence>
<evidence type="ECO:0000313" key="9">
    <source>
        <dbReference type="Proteomes" id="UP000187404"/>
    </source>
</evidence>
<comment type="subcellular location">
    <subcellularLocation>
        <location evidence="1">Cell membrane</location>
        <topology evidence="1">Multi-pass membrane protein</topology>
    </subcellularLocation>
</comment>
<dbReference type="InterPro" id="IPR018076">
    <property type="entry name" value="T2SS_GspF_dom"/>
</dbReference>
<reference evidence="8 9" key="1">
    <citation type="journal article" date="2016" name="Appl. Environ. Microbiol.">
        <title>Function and Phylogeny of Bacterial Butyryl Coenzyme A:Acetate Transferases and Their Diversity in the Proximal Colon of Swine.</title>
        <authorList>
            <person name="Trachsel J."/>
            <person name="Bayles D.O."/>
            <person name="Looft T."/>
            <person name="Levine U.Y."/>
            <person name="Allen H.K."/>
        </authorList>
    </citation>
    <scope>NUCLEOTIDE SEQUENCE [LARGE SCALE GENOMIC DNA]</scope>
    <source>
        <strain evidence="8 9">68-3-10</strain>
    </source>
</reference>
<proteinExistence type="predicted"/>
<keyword evidence="9" id="KW-1185">Reference proteome</keyword>
<keyword evidence="3 6" id="KW-0812">Transmembrane</keyword>
<evidence type="ECO:0000256" key="4">
    <source>
        <dbReference type="ARBA" id="ARBA00022989"/>
    </source>
</evidence>
<evidence type="ECO:0000256" key="2">
    <source>
        <dbReference type="ARBA" id="ARBA00022475"/>
    </source>
</evidence>
<organism evidence="8 9">
    <name type="scientific">Hornefia porci</name>
    <dbReference type="NCBI Taxonomy" id="2652292"/>
    <lineage>
        <taxon>Bacteria</taxon>
        <taxon>Bacillati</taxon>
        <taxon>Bacillota</taxon>
        <taxon>Clostridia</taxon>
        <taxon>Peptostreptococcales</taxon>
        <taxon>Anaerovoracaceae</taxon>
        <taxon>Hornefia</taxon>
    </lineage>
</organism>
<evidence type="ECO:0000256" key="5">
    <source>
        <dbReference type="ARBA" id="ARBA00023136"/>
    </source>
</evidence>
<keyword evidence="2" id="KW-1003">Cell membrane</keyword>
<keyword evidence="4 6" id="KW-1133">Transmembrane helix</keyword>
<keyword evidence="5 6" id="KW-0472">Membrane</keyword>
<feature type="transmembrane region" description="Helical" evidence="6">
    <location>
        <begin position="26"/>
        <end position="44"/>
    </location>
</feature>
<dbReference type="Proteomes" id="UP000187404">
    <property type="component" value="Unassembled WGS sequence"/>
</dbReference>
<feature type="domain" description="Type II secretion system protein GspF" evidence="7">
    <location>
        <begin position="197"/>
        <end position="327"/>
    </location>
</feature>
<dbReference type="RefSeq" id="WP_075711821.1">
    <property type="nucleotide sequence ID" value="NZ_MJIE01000001.1"/>
</dbReference>
<dbReference type="GO" id="GO:0005886">
    <property type="term" value="C:plasma membrane"/>
    <property type="evidence" value="ECO:0007669"/>
    <property type="project" value="UniProtKB-SubCell"/>
</dbReference>
<evidence type="ECO:0000256" key="1">
    <source>
        <dbReference type="ARBA" id="ARBA00004651"/>
    </source>
</evidence>
<dbReference type="EMBL" id="MJIE01000001">
    <property type="protein sequence ID" value="OLR54802.1"/>
    <property type="molecule type" value="Genomic_DNA"/>
</dbReference>
<gene>
    <name evidence="8" type="ORF">BHK98_01105</name>
</gene>
<feature type="transmembrane region" description="Helical" evidence="6">
    <location>
        <begin position="313"/>
        <end position="334"/>
    </location>
</feature>
<dbReference type="OrthoDB" id="1767070at2"/>
<protein>
    <recommendedName>
        <fullName evidence="7">Type II secretion system protein GspF domain-containing protein</fullName>
    </recommendedName>
</protein>
<dbReference type="AlphaFoldDB" id="A0A1Q9JEY4"/>
<evidence type="ECO:0000256" key="3">
    <source>
        <dbReference type="ARBA" id="ARBA00022692"/>
    </source>
</evidence>
<name>A0A1Q9JEY4_9FIRM</name>